<dbReference type="EMBL" id="CAMXCT030005779">
    <property type="protein sequence ID" value="CAL4800578.1"/>
    <property type="molecule type" value="Genomic_DNA"/>
</dbReference>
<feature type="compositionally biased region" description="Polar residues" evidence="1">
    <location>
        <begin position="1598"/>
        <end position="1607"/>
    </location>
</feature>
<organism evidence="2">
    <name type="scientific">Cladocopium goreaui</name>
    <dbReference type="NCBI Taxonomy" id="2562237"/>
    <lineage>
        <taxon>Eukaryota</taxon>
        <taxon>Sar</taxon>
        <taxon>Alveolata</taxon>
        <taxon>Dinophyceae</taxon>
        <taxon>Suessiales</taxon>
        <taxon>Symbiodiniaceae</taxon>
        <taxon>Cladocopium</taxon>
    </lineage>
</organism>
<evidence type="ECO:0000256" key="1">
    <source>
        <dbReference type="SAM" id="MobiDB-lite"/>
    </source>
</evidence>
<feature type="compositionally biased region" description="Pro residues" evidence="1">
    <location>
        <begin position="1652"/>
        <end position="1666"/>
    </location>
</feature>
<feature type="compositionally biased region" description="Basic and acidic residues" evidence="1">
    <location>
        <begin position="191"/>
        <end position="217"/>
    </location>
</feature>
<feature type="region of interest" description="Disordered" evidence="1">
    <location>
        <begin position="1745"/>
        <end position="1773"/>
    </location>
</feature>
<protein>
    <submittedName>
        <fullName evidence="2">Uncharacterized protein</fullName>
    </submittedName>
</protein>
<accession>A0A9P1DNA4</accession>
<feature type="region of interest" description="Disordered" evidence="1">
    <location>
        <begin position="185"/>
        <end position="374"/>
    </location>
</feature>
<keyword evidence="4" id="KW-1185">Reference proteome</keyword>
<evidence type="ECO:0000313" key="4">
    <source>
        <dbReference type="Proteomes" id="UP001152797"/>
    </source>
</evidence>
<evidence type="ECO:0000313" key="2">
    <source>
        <dbReference type="EMBL" id="CAI4013266.1"/>
    </source>
</evidence>
<feature type="region of interest" description="Disordered" evidence="1">
    <location>
        <begin position="1546"/>
        <end position="1679"/>
    </location>
</feature>
<name>A0A9P1DNA4_9DINO</name>
<dbReference type="Proteomes" id="UP001152797">
    <property type="component" value="Unassembled WGS sequence"/>
</dbReference>
<feature type="compositionally biased region" description="Basic and acidic residues" evidence="1">
    <location>
        <begin position="81"/>
        <end position="95"/>
    </location>
</feature>
<sequence>MPRSKEQQVLADSVAATLERMRCASADALPADRKRVYVDLLEAAALDVLDASQSVEDMRAVRDLVAKAEDAMVSGVGSEAEDGRPEGLEQSERDTPQVAENEVGAPGKEEVAQSAAPADQPLRSKTRYYYLHGMLWWEAEQRSVKEVHAAWYEQQQGPAAVPDRIGVARDTAAAEEKRVAQEGVAWIAPVPREESRARETREPRSHSREKKKSDTRRSRSKKTKKADSQARGTRASRSRGKEEKKAARTGTRATRTSRSRSKEKKKAARETRASRPRSKEKKSVAAASSATSGKKKEKDGKVAALPASQPKTVVKEEPSSSDSSSSSSSEENNPAESPGSSAAPVPKPAPAVPKAAVKSLNQKKAEDAAAHDAASSAARERADLVSQVVSIVLKFFSSALPKTYCCRAMATVEQTLAQTQPEAAEVAAETEAIAAPEQAPAQMDGPETAVATAPCAKCKETGTINDMVFRPQYRNGLQYTCKGCNAVTAQLQRNGLFVGQLLKTEADMVQFYSDAALERKNCEQGRLTFARSRALLKKQMVHEIQHRTADGRDAEWQPLSVFELRGYDVEAIRAKAPMELHPVLGETFKLDIHKESVEAITLQVERQLAEMEHAALERKKSSASASTAAVPDLDLETITDAPERKRKGPLTQEEKDANKQARVAAKRQEDDRKIAAASAAKVLPQLKKVQSNLKDKIGRMGEAMQQLPAASLEQVQKAEANLDQVVTKASQLLETAAKNKPFDTVDLIWKKEKELSQFAKDGNQAIRTIQDFKRGSTPAKPCGKGRGKGKKGARLGDMSQSCNVLLVAVAAQTACESLRKDASPEDLNDLGHGSVELLREVLTQIKIDQAYPELKKIAEAMGLLLLLLKGLLLQWDCDDFPKAIFELPLQRLPRTWPNKVYTLAHPSPQVLAQEVKASLRFLAKHKVFEEEPWQPIHSQLTVYLSAAPFSFGPVGVKNMLPMPPLKRRRLESVMARYSETSIAQMQNCERDQKIDKQRTGAQKRAFALALAPARHCFRALDAPDKDDGGKAVTFTVAKIPELLQYIARKCPDVRADLERASSPIQVVLSWDETTAGNVLATAARMKATIFYITFKHWQRVHESQHAWIPVGAISHEQAEQIPGGMSMVHKLFLENWLEQRLDQGMWLSPSTKIYLQLTLFVADADAQRAALAGKGSAGLKCCAFCRNCLAKNSTGAAVDTTNFRTIAEANVNWFTPNTQEQLQNYIRKALIRWPEMTKKDKDIIERCLGFNVSPNTVWTSDMCCTALPLSRYMNDSMHCYFANGIAAVEINLLVQEVTRSTGKTIGDIKQAVLQAGWKRPGQLLREGQTKCWTGRLFIAAFFLGQIYKGSAKQTRALLPLLLWLAESVWSKIESLRPMVDSFMKLCQCVTCLRKIASSNDWDELERVQEAHQLAFSRTYPEEIRPKHHHRLHLPQQYRAADFVATCWGTESKHRCYKSIYARNLQQFLTERNGGVEFSERLLPRLLLRSAELCQNMTLQPRTFQLEKLFDEAEVNRLAAGLEGCRVGARCRVALLQLQEGDLLLHGKKKKQRPECVTSSLTKPMNCSLRDHADRQGPNGGETSEPQEMPQKRRKVETPNATPFVQKQIQKKEMPRNTKAQDPAIGRKNKLLGEKDVRRPKESGPEPAASSVPEPPAPPLPPPPPPLDAEMSAYPMASAPFPPPPPQARINDVFVCFETLLVTHWQEEQMLMMQRMLQAWPMCDRRSRVTVDSTWRATTYRPRGCGTSNAVGERAHGGPTDDYVVTEEDMDAEQ</sequence>
<feature type="region of interest" description="Disordered" evidence="1">
    <location>
        <begin position="74"/>
        <end position="119"/>
    </location>
</feature>
<feature type="compositionally biased region" description="Basic residues" evidence="1">
    <location>
        <begin position="783"/>
        <end position="793"/>
    </location>
</feature>
<gene>
    <name evidence="2" type="ORF">C1SCF055_LOCUS38256</name>
</gene>
<dbReference type="EMBL" id="CAMXCT020005779">
    <property type="protein sequence ID" value="CAL1166641.1"/>
    <property type="molecule type" value="Genomic_DNA"/>
</dbReference>
<feature type="region of interest" description="Disordered" evidence="1">
    <location>
        <begin position="615"/>
        <end position="670"/>
    </location>
</feature>
<dbReference type="EMBL" id="CAMXCT010005779">
    <property type="protein sequence ID" value="CAI4013266.1"/>
    <property type="molecule type" value="Genomic_DNA"/>
</dbReference>
<reference evidence="3 4" key="2">
    <citation type="submission" date="2024-05" db="EMBL/GenBank/DDBJ databases">
        <authorList>
            <person name="Chen Y."/>
            <person name="Shah S."/>
            <person name="Dougan E. K."/>
            <person name="Thang M."/>
            <person name="Chan C."/>
        </authorList>
    </citation>
    <scope>NUCLEOTIDE SEQUENCE [LARGE SCALE GENOMIC DNA]</scope>
</reference>
<feature type="compositionally biased region" description="Low complexity" evidence="1">
    <location>
        <begin position="320"/>
        <end position="344"/>
    </location>
</feature>
<proteinExistence type="predicted"/>
<feature type="region of interest" description="Disordered" evidence="1">
    <location>
        <begin position="774"/>
        <end position="794"/>
    </location>
</feature>
<feature type="compositionally biased region" description="Basic residues" evidence="1">
    <location>
        <begin position="255"/>
        <end position="267"/>
    </location>
</feature>
<reference evidence="2" key="1">
    <citation type="submission" date="2022-10" db="EMBL/GenBank/DDBJ databases">
        <authorList>
            <person name="Chen Y."/>
            <person name="Dougan E. K."/>
            <person name="Chan C."/>
            <person name="Rhodes N."/>
            <person name="Thang M."/>
        </authorList>
    </citation>
    <scope>NUCLEOTIDE SEQUENCE</scope>
</reference>
<evidence type="ECO:0000313" key="3">
    <source>
        <dbReference type="EMBL" id="CAL4800578.1"/>
    </source>
</evidence>
<feature type="compositionally biased region" description="Basic and acidic residues" evidence="1">
    <location>
        <begin position="1630"/>
        <end position="1643"/>
    </location>
</feature>
<comment type="caution">
    <text evidence="2">The sequence shown here is derived from an EMBL/GenBank/DDBJ whole genome shotgun (WGS) entry which is preliminary data.</text>
</comment>
<feature type="compositionally biased region" description="Acidic residues" evidence="1">
    <location>
        <begin position="1763"/>
        <end position="1773"/>
    </location>
</feature>